<gene>
    <name evidence="1" type="ORF">CFC21_073832</name>
</gene>
<reference evidence="1" key="1">
    <citation type="journal article" date="2017" name="Gigascience">
        <title>The first near-complete assembly of the hexaploid bread wheat genome, Triticum aestivum.</title>
        <authorList>
            <person name="Zimin A.V."/>
            <person name="Puiu D."/>
            <person name="Hall R."/>
            <person name="Kingan S."/>
            <person name="Clavijo B.J."/>
            <person name="Salzberg S.L."/>
        </authorList>
    </citation>
    <scope>NUCLEOTIDE SEQUENCE</scope>
    <source>
        <tissue evidence="1">Leaf</tissue>
    </source>
</reference>
<dbReference type="Proteomes" id="UP000815260">
    <property type="component" value="Chromosome 5B"/>
</dbReference>
<comment type="caution">
    <text evidence="1">The sequence shown here is derived from an EMBL/GenBank/DDBJ whole genome shotgun (WGS) entry which is preliminary data.</text>
</comment>
<sequence length="31" mass="3625">VTRFPKAHCVGVCFMAHAAKHLTERWLMWTP</sequence>
<reference evidence="1" key="2">
    <citation type="submission" date="2020-03" db="EMBL/GenBank/DDBJ databases">
        <title>The second near-complete assembly of the hexaploid bread wheat (Triticum aestivum) genome.</title>
        <authorList>
            <person name="Zimin A.V."/>
            <person name="Puiu D."/>
            <person name="Shumante A."/>
            <person name="Alonge M."/>
            <person name="Salzberg S.L."/>
        </authorList>
    </citation>
    <scope>NUCLEOTIDE SEQUENCE</scope>
    <source>
        <tissue evidence="1">Leaf</tissue>
    </source>
</reference>
<protein>
    <submittedName>
        <fullName evidence="1">Uncharacterized protein</fullName>
    </submittedName>
</protein>
<organism evidence="1">
    <name type="scientific">Triticum aestivum</name>
    <name type="common">Wheat</name>
    <dbReference type="NCBI Taxonomy" id="4565"/>
    <lineage>
        <taxon>Eukaryota</taxon>
        <taxon>Viridiplantae</taxon>
        <taxon>Streptophyta</taxon>
        <taxon>Embryophyta</taxon>
        <taxon>Tracheophyta</taxon>
        <taxon>Spermatophyta</taxon>
        <taxon>Magnoliopsida</taxon>
        <taxon>Liliopsida</taxon>
        <taxon>Poales</taxon>
        <taxon>Poaceae</taxon>
        <taxon>BOP clade</taxon>
        <taxon>Pooideae</taxon>
        <taxon>Triticodae</taxon>
        <taxon>Triticeae</taxon>
        <taxon>Triticinae</taxon>
        <taxon>Triticum</taxon>
    </lineage>
</organism>
<dbReference type="OrthoDB" id="2192830at2759"/>
<dbReference type="EMBL" id="CM022224">
    <property type="protein sequence ID" value="KAF7068034.1"/>
    <property type="molecule type" value="Genomic_DNA"/>
</dbReference>
<proteinExistence type="predicted"/>
<dbReference type="AlphaFoldDB" id="A0A9R1KVN5"/>
<feature type="non-terminal residue" evidence="1">
    <location>
        <position position="1"/>
    </location>
</feature>
<accession>A0A9R1KVN5</accession>
<name>A0A9R1KVN5_WHEAT</name>
<evidence type="ECO:0000313" key="1">
    <source>
        <dbReference type="EMBL" id="KAF7068034.1"/>
    </source>
</evidence>